<protein>
    <submittedName>
        <fullName evidence="2">Uncharacterized protein</fullName>
    </submittedName>
</protein>
<comment type="caution">
    <text evidence="2">The sequence shown here is derived from an EMBL/GenBank/DDBJ whole genome shotgun (WGS) entry which is preliminary data.</text>
</comment>
<feature type="region of interest" description="Disordered" evidence="1">
    <location>
        <begin position="91"/>
        <end position="140"/>
    </location>
</feature>
<keyword evidence="3" id="KW-1185">Reference proteome</keyword>
<accession>A0A4C1USM2</accession>
<gene>
    <name evidence="2" type="ORF">EVAR_22085_1</name>
</gene>
<organism evidence="2 3">
    <name type="scientific">Eumeta variegata</name>
    <name type="common">Bagworm moth</name>
    <name type="synonym">Eumeta japonica</name>
    <dbReference type="NCBI Taxonomy" id="151549"/>
    <lineage>
        <taxon>Eukaryota</taxon>
        <taxon>Metazoa</taxon>
        <taxon>Ecdysozoa</taxon>
        <taxon>Arthropoda</taxon>
        <taxon>Hexapoda</taxon>
        <taxon>Insecta</taxon>
        <taxon>Pterygota</taxon>
        <taxon>Neoptera</taxon>
        <taxon>Endopterygota</taxon>
        <taxon>Lepidoptera</taxon>
        <taxon>Glossata</taxon>
        <taxon>Ditrysia</taxon>
        <taxon>Tineoidea</taxon>
        <taxon>Psychidae</taxon>
        <taxon>Oiketicinae</taxon>
        <taxon>Eumeta</taxon>
    </lineage>
</organism>
<dbReference type="AlphaFoldDB" id="A0A4C1USM2"/>
<dbReference type="Proteomes" id="UP000299102">
    <property type="component" value="Unassembled WGS sequence"/>
</dbReference>
<evidence type="ECO:0000313" key="3">
    <source>
        <dbReference type="Proteomes" id="UP000299102"/>
    </source>
</evidence>
<reference evidence="2 3" key="1">
    <citation type="journal article" date="2019" name="Commun. Biol.">
        <title>The bagworm genome reveals a unique fibroin gene that provides high tensile strength.</title>
        <authorList>
            <person name="Kono N."/>
            <person name="Nakamura H."/>
            <person name="Ohtoshi R."/>
            <person name="Tomita M."/>
            <person name="Numata K."/>
            <person name="Arakawa K."/>
        </authorList>
    </citation>
    <scope>NUCLEOTIDE SEQUENCE [LARGE SCALE GENOMIC DNA]</scope>
</reference>
<sequence length="140" mass="16097">MGRPTVCATHTSHPHYEPLRSSIDHHVRLRQLLDHNDVTRYWLEYREPQFRTRRSAGAGPSRHIGNNSMERTPAEINLMLRAPALALFSKSNRNCRHDRRLKTRLNNNKQLDGRPPAHPPARPGRPAPCVSRANKPPLKQ</sequence>
<name>A0A4C1USM2_EUMVA</name>
<feature type="compositionally biased region" description="Pro residues" evidence="1">
    <location>
        <begin position="116"/>
        <end position="126"/>
    </location>
</feature>
<proteinExistence type="predicted"/>
<feature type="compositionally biased region" description="Basic residues" evidence="1">
    <location>
        <begin position="93"/>
        <end position="103"/>
    </location>
</feature>
<evidence type="ECO:0000256" key="1">
    <source>
        <dbReference type="SAM" id="MobiDB-lite"/>
    </source>
</evidence>
<dbReference type="EMBL" id="BGZK01000220">
    <property type="protein sequence ID" value="GBP29473.1"/>
    <property type="molecule type" value="Genomic_DNA"/>
</dbReference>
<evidence type="ECO:0000313" key="2">
    <source>
        <dbReference type="EMBL" id="GBP29473.1"/>
    </source>
</evidence>